<organism evidence="2 3">
    <name type="scientific">Gymnopilus dilepis</name>
    <dbReference type="NCBI Taxonomy" id="231916"/>
    <lineage>
        <taxon>Eukaryota</taxon>
        <taxon>Fungi</taxon>
        <taxon>Dikarya</taxon>
        <taxon>Basidiomycota</taxon>
        <taxon>Agaricomycotina</taxon>
        <taxon>Agaricomycetes</taxon>
        <taxon>Agaricomycetidae</taxon>
        <taxon>Agaricales</taxon>
        <taxon>Agaricineae</taxon>
        <taxon>Hymenogastraceae</taxon>
        <taxon>Gymnopilus</taxon>
    </lineage>
</organism>
<evidence type="ECO:0000313" key="2">
    <source>
        <dbReference type="EMBL" id="PPQ96318.1"/>
    </source>
</evidence>
<dbReference type="AlphaFoldDB" id="A0A409XZW2"/>
<dbReference type="EMBL" id="NHYE01001380">
    <property type="protein sequence ID" value="PPQ96318.1"/>
    <property type="molecule type" value="Genomic_DNA"/>
</dbReference>
<dbReference type="Pfam" id="PF26632">
    <property type="entry name" value="DUF8205"/>
    <property type="match status" value="1"/>
</dbReference>
<feature type="domain" description="DUF8205" evidence="1">
    <location>
        <begin position="105"/>
        <end position="295"/>
    </location>
</feature>
<dbReference type="Proteomes" id="UP000284706">
    <property type="component" value="Unassembled WGS sequence"/>
</dbReference>
<comment type="caution">
    <text evidence="2">The sequence shown here is derived from an EMBL/GenBank/DDBJ whole genome shotgun (WGS) entry which is preliminary data.</text>
</comment>
<dbReference type="InterPro" id="IPR058518">
    <property type="entry name" value="DUF8205"/>
</dbReference>
<dbReference type="STRING" id="231916.A0A409XZW2"/>
<protein>
    <recommendedName>
        <fullName evidence="1">DUF8205 domain-containing protein</fullName>
    </recommendedName>
</protein>
<keyword evidence="3" id="KW-1185">Reference proteome</keyword>
<accession>A0A409XZW2</accession>
<proteinExistence type="predicted"/>
<name>A0A409XZW2_9AGAR</name>
<reference evidence="2 3" key="1">
    <citation type="journal article" date="2018" name="Evol. Lett.">
        <title>Horizontal gene cluster transfer increased hallucinogenic mushroom diversity.</title>
        <authorList>
            <person name="Reynolds H.T."/>
            <person name="Vijayakumar V."/>
            <person name="Gluck-Thaler E."/>
            <person name="Korotkin H.B."/>
            <person name="Matheny P.B."/>
            <person name="Slot J.C."/>
        </authorList>
    </citation>
    <scope>NUCLEOTIDE SEQUENCE [LARGE SCALE GENOMIC DNA]</scope>
    <source>
        <strain evidence="2 3">SRW20</strain>
    </source>
</reference>
<evidence type="ECO:0000259" key="1">
    <source>
        <dbReference type="Pfam" id="PF26632"/>
    </source>
</evidence>
<dbReference type="InParanoid" id="A0A409XZW2"/>
<gene>
    <name evidence="2" type="ORF">CVT26_005681</name>
</gene>
<evidence type="ECO:0000313" key="3">
    <source>
        <dbReference type="Proteomes" id="UP000284706"/>
    </source>
</evidence>
<dbReference type="OrthoDB" id="10569574at2759"/>
<sequence length="318" mass="36038">MASEAPCRTVFHIVMPDSDDENHFHEVPPEVLAGFRTNKAVDICAGPNCFKRSGDPGVQLLTCVKVSTFKFVTYLDRAQLFMNARQCKNPRSVHKDMCKDASSLLSRMTHRFISDPVCRFVLALALVNEFKLNQNLILEPLMVECEVAVEPVDETYTQHFKSGQLSQSQLDQGTKGVFQVKTLVPLNAQKMMDANLRQTWAVSKKQAADDGNPNTPVVLIDFIRKDTIQTYVHPMKIFQNVIESVNCGVRFSVGGEERPLSAMSCLDFINDHIRCDIHNKSRLHTHMQKYDVEKFCQDSPPEALMHAMIRKMAEFNTD</sequence>